<dbReference type="InterPro" id="IPR034139">
    <property type="entry name" value="TOPRIM_OLD"/>
</dbReference>
<name>A0A345YMZ7_9MICO</name>
<dbReference type="PANTHER" id="PTHR43581:SF4">
    <property type="entry name" value="ATP_GTP PHOSPHATASE"/>
    <property type="match status" value="1"/>
</dbReference>
<evidence type="ECO:0000259" key="1">
    <source>
        <dbReference type="Pfam" id="PF13175"/>
    </source>
</evidence>
<dbReference type="Pfam" id="PF13175">
    <property type="entry name" value="AAA_15"/>
    <property type="match status" value="2"/>
</dbReference>
<dbReference type="EMBL" id="QSWH01000005">
    <property type="protein sequence ID" value="RRR21945.1"/>
    <property type="molecule type" value="Genomic_DNA"/>
</dbReference>
<feature type="domain" description="OLD protein-like TOPRIM" evidence="2">
    <location>
        <begin position="408"/>
        <end position="476"/>
    </location>
</feature>
<dbReference type="InterPro" id="IPR027417">
    <property type="entry name" value="P-loop_NTPase"/>
</dbReference>
<evidence type="ECO:0000313" key="6">
    <source>
        <dbReference type="Proteomes" id="UP000282185"/>
    </source>
</evidence>
<reference evidence="3 5" key="1">
    <citation type="submission" date="2018-07" db="EMBL/GenBank/DDBJ databases">
        <title>Brachybacterium saurashtrense DSM 23186 genome sequence.</title>
        <authorList>
            <person name="Guo L."/>
        </authorList>
    </citation>
    <scope>NUCLEOTIDE SEQUENCE [LARGE SCALE GENOMIC DNA]</scope>
    <source>
        <strain evidence="3 5">DSM 23186</strain>
    </source>
</reference>
<dbReference type="InterPro" id="IPR041685">
    <property type="entry name" value="AAA_GajA/Old/RecF-like"/>
</dbReference>
<dbReference type="SUPFAM" id="SSF52540">
    <property type="entry name" value="P-loop containing nucleoside triphosphate hydrolases"/>
    <property type="match status" value="1"/>
</dbReference>
<proteinExistence type="predicted"/>
<sequence length="617" mass="69315">MRVRQLEIESFRGITEGRIVFQQHTLLVGGNNIGKSTVCEALELVLGPERLYRRPVIDEHDFSHGTYLGDEGDPREIRVRAVLTDLSDEQLRRFFQHLRRWDDEELSFIDEEPDSVQSADDDGTVWALPIIFVGRYDREEDDFIGETFFDHPLPELDELDEDQRASLGSGRAQFSRAHKRLCGFIFLRALRTGSRALSLQRGSLLDTILRLGGEGAAEMWQDALGALQDLDPAIGEIEQLKVIREDIRTRLGKFVNLAPGEDSAAFFASDLTREHLREVVRLFVATQPSNHSVPFAKQGTGSINLLVFALLTIIADLKQDQSVIFVMEEPEIALPPHTQRRVTKYVVQQMGQSIVTSHSPYIIEQFDPENVVILSRDGDTFSGAPIDTTSVKPKTYRTQRRQFAEAILSRAVLVLEGQTEMVAVHAVSSALEQFRGDYSHVDLTGVTLFNAGNDREVPRYAPIFKSLGKRVYGIRDKLKAPDAADATENIKSFDEFWESPETGIEQILVKQVPTRVMRSFLDEVVQRDDYPTSYPYVAEQVAEDDLAALAVKVLKARKGDAFGFGYTGTLIEQCQTEDELPAFIRDALLTINEQLQDEPELILDDAQSATGSAEPEE</sequence>
<dbReference type="OrthoDB" id="3237462at2"/>
<dbReference type="Pfam" id="PF20469">
    <property type="entry name" value="OLD-like_TOPRIM"/>
    <property type="match status" value="1"/>
</dbReference>
<dbReference type="Gene3D" id="3.40.50.300">
    <property type="entry name" value="P-loop containing nucleotide triphosphate hydrolases"/>
    <property type="match status" value="1"/>
</dbReference>
<dbReference type="EMBL" id="CP031356">
    <property type="protein sequence ID" value="AXK45299.1"/>
    <property type="molecule type" value="Genomic_DNA"/>
</dbReference>
<dbReference type="Proteomes" id="UP000282185">
    <property type="component" value="Unassembled WGS sequence"/>
</dbReference>
<reference evidence="4 6" key="2">
    <citation type="submission" date="2018-08" db="EMBL/GenBank/DDBJ databases">
        <title>Brachybacterium saurashtrense DSM 23186.</title>
        <authorList>
            <person name="Li Y."/>
        </authorList>
    </citation>
    <scope>NUCLEOTIDE SEQUENCE [LARGE SCALE GENOMIC DNA]</scope>
    <source>
        <strain evidence="4 6">DSM 23186</strain>
    </source>
</reference>
<feature type="domain" description="Endonuclease GajA/Old nuclease/RecF-like AAA" evidence="1">
    <location>
        <begin position="1"/>
        <end position="49"/>
    </location>
</feature>
<organism evidence="4 6">
    <name type="scientific">Brachybacterium saurashtrense</name>
    <dbReference type="NCBI Taxonomy" id="556288"/>
    <lineage>
        <taxon>Bacteria</taxon>
        <taxon>Bacillati</taxon>
        <taxon>Actinomycetota</taxon>
        <taxon>Actinomycetes</taxon>
        <taxon>Micrococcales</taxon>
        <taxon>Dermabacteraceae</taxon>
        <taxon>Brachybacterium</taxon>
    </lineage>
</organism>
<gene>
    <name evidence="3" type="ORF">DWV08_06470</name>
    <name evidence="4" type="ORF">DXU92_11605</name>
</gene>
<protein>
    <submittedName>
        <fullName evidence="4">DUF2813 domain-containing protein</fullName>
    </submittedName>
</protein>
<evidence type="ECO:0000313" key="3">
    <source>
        <dbReference type="EMBL" id="AXK45299.1"/>
    </source>
</evidence>
<evidence type="ECO:0000313" key="4">
    <source>
        <dbReference type="EMBL" id="RRR21945.1"/>
    </source>
</evidence>
<dbReference type="Proteomes" id="UP000254236">
    <property type="component" value="Chromosome"/>
</dbReference>
<dbReference type="InterPro" id="IPR051396">
    <property type="entry name" value="Bact_Antivir_Def_Nuclease"/>
</dbReference>
<dbReference type="KEGG" id="bsau:DWV08_06470"/>
<keyword evidence="5" id="KW-1185">Reference proteome</keyword>
<dbReference type="AlphaFoldDB" id="A0A345YMZ7"/>
<feature type="domain" description="Endonuclease GajA/Old nuclease/RecF-like AAA" evidence="1">
    <location>
        <begin position="269"/>
        <end position="363"/>
    </location>
</feature>
<evidence type="ECO:0000259" key="2">
    <source>
        <dbReference type="Pfam" id="PF20469"/>
    </source>
</evidence>
<evidence type="ECO:0000313" key="5">
    <source>
        <dbReference type="Proteomes" id="UP000254236"/>
    </source>
</evidence>
<dbReference type="PANTHER" id="PTHR43581">
    <property type="entry name" value="ATP/GTP PHOSPHATASE"/>
    <property type="match status" value="1"/>
</dbReference>
<dbReference type="RefSeq" id="WP_115413051.1">
    <property type="nucleotide sequence ID" value="NZ_CP031356.1"/>
</dbReference>
<accession>A0A345YMZ7</accession>